<dbReference type="InterPro" id="IPR002528">
    <property type="entry name" value="MATE_fam"/>
</dbReference>
<keyword evidence="4 7" id="KW-0812">Transmembrane</keyword>
<evidence type="ECO:0000256" key="4">
    <source>
        <dbReference type="ARBA" id="ARBA00022692"/>
    </source>
</evidence>
<protein>
    <submittedName>
        <fullName evidence="8">MATE family efflux transporter</fullName>
    </submittedName>
</protein>
<dbReference type="PIRSF" id="PIRSF006603">
    <property type="entry name" value="DinF"/>
    <property type="match status" value="1"/>
</dbReference>
<feature type="transmembrane region" description="Helical" evidence="7">
    <location>
        <begin position="92"/>
        <end position="115"/>
    </location>
</feature>
<feature type="transmembrane region" description="Helical" evidence="7">
    <location>
        <begin position="193"/>
        <end position="219"/>
    </location>
</feature>
<dbReference type="InterPro" id="IPR047135">
    <property type="entry name" value="YsiQ"/>
</dbReference>
<feature type="transmembrane region" description="Helical" evidence="7">
    <location>
        <begin position="57"/>
        <end position="80"/>
    </location>
</feature>
<keyword evidence="3" id="KW-1003">Cell membrane</keyword>
<feature type="transmembrane region" description="Helical" evidence="7">
    <location>
        <begin position="168"/>
        <end position="187"/>
    </location>
</feature>
<evidence type="ECO:0000256" key="5">
    <source>
        <dbReference type="ARBA" id="ARBA00022989"/>
    </source>
</evidence>
<evidence type="ECO:0000313" key="9">
    <source>
        <dbReference type="Proteomes" id="UP000809431"/>
    </source>
</evidence>
<name>A0ABS2BML4_9NEIS</name>
<proteinExistence type="predicted"/>
<feature type="transmembrane region" description="Helical" evidence="7">
    <location>
        <begin position="395"/>
        <end position="415"/>
    </location>
</feature>
<gene>
    <name evidence="8" type="ORF">JMJ54_13575</name>
</gene>
<evidence type="ECO:0000256" key="2">
    <source>
        <dbReference type="ARBA" id="ARBA00022448"/>
    </source>
</evidence>
<dbReference type="PANTHER" id="PTHR42925">
    <property type="entry name" value="MULTIDRUG AND TOXIN EFFLUX PROTEIN MATE FAMILY"/>
    <property type="match status" value="1"/>
</dbReference>
<organism evidence="8 9">
    <name type="scientific">Jeongeupia naejangsanensis</name>
    <dbReference type="NCBI Taxonomy" id="613195"/>
    <lineage>
        <taxon>Bacteria</taxon>
        <taxon>Pseudomonadati</taxon>
        <taxon>Pseudomonadota</taxon>
        <taxon>Betaproteobacteria</taxon>
        <taxon>Neisseriales</taxon>
        <taxon>Chitinibacteraceae</taxon>
        <taxon>Jeongeupia</taxon>
    </lineage>
</organism>
<dbReference type="Pfam" id="PF01554">
    <property type="entry name" value="MatE"/>
    <property type="match status" value="2"/>
</dbReference>
<feature type="transmembrane region" description="Helical" evidence="7">
    <location>
        <begin position="321"/>
        <end position="345"/>
    </location>
</feature>
<dbReference type="InterPro" id="IPR048279">
    <property type="entry name" value="MdtK-like"/>
</dbReference>
<comment type="caution">
    <text evidence="8">The sequence shown here is derived from an EMBL/GenBank/DDBJ whole genome shotgun (WGS) entry which is preliminary data.</text>
</comment>
<comment type="subcellular location">
    <subcellularLocation>
        <location evidence="1">Cell inner membrane</location>
        <topology evidence="1">Multi-pass membrane protein</topology>
    </subcellularLocation>
</comment>
<keyword evidence="6 7" id="KW-0472">Membrane</keyword>
<feature type="transmembrane region" description="Helical" evidence="7">
    <location>
        <begin position="12"/>
        <end position="31"/>
    </location>
</feature>
<feature type="transmembrane region" description="Helical" evidence="7">
    <location>
        <begin position="135"/>
        <end position="156"/>
    </location>
</feature>
<dbReference type="EMBL" id="JAESND010000007">
    <property type="protein sequence ID" value="MBM3116859.1"/>
    <property type="molecule type" value="Genomic_DNA"/>
</dbReference>
<reference evidence="8 9" key="1">
    <citation type="submission" date="2021-01" db="EMBL/GenBank/DDBJ databases">
        <title>Draft Genome Sequence and Polyhydroxyalkanoate Biosynthetic Potential of Jeongeupia naejangsanensis Type Strain DSM 24253.</title>
        <authorList>
            <person name="Turrini P."/>
            <person name="Artuso I."/>
            <person name="Lugli G.A."/>
            <person name="Frangipani E."/>
            <person name="Ventura M."/>
            <person name="Visca P."/>
        </authorList>
    </citation>
    <scope>NUCLEOTIDE SEQUENCE [LARGE SCALE GENOMIC DNA]</scope>
    <source>
        <strain evidence="8 9">DSM 24253</strain>
    </source>
</reference>
<dbReference type="RefSeq" id="WP_203539097.1">
    <property type="nucleotide sequence ID" value="NZ_JAESND010000007.1"/>
</dbReference>
<keyword evidence="2" id="KW-0813">Transport</keyword>
<sequence>MLTISPRLRLALHEFYALAIPVMLQLLFMSARNITDIVLTANLGEVAVATVGLASKAVMVGMVALAGLASGCSVLGAQYAGQGDLHGLRRSIGLGLLLSVVFILVPVAIGFGFFAEAIIRLASTDPAVIANATGYLRIFAGAFAFMAVSTVLGIGLRVCGHAGTATKLSLIGVVANVVLCVLLINGAGPLPALGIMGAAWATLISTALEAALVLAWIALRKPGLLPRWRDLAALPPGFARHYLGIAVPATVNGLVWSLGIFTYGAIYGRIGTRELAIMASLTPLEAVSIAVEQGLATATSILLGHRLGQGRFAQARRLGWLYLRISIGTSVLLGMALLLAMPLLLQVFRLEGAAHTVAMQVYVVMVITFWIKTINAVGISGVLRSGGDVGAGLKIDVIGQWCVGIPLALLGAFYFALPLPAVFVLVMLEDVVKAVLTTRRIHRSLWIRSVIPSLGRVQLGTPG</sequence>
<keyword evidence="5 7" id="KW-1133">Transmembrane helix</keyword>
<evidence type="ECO:0000256" key="7">
    <source>
        <dbReference type="SAM" id="Phobius"/>
    </source>
</evidence>
<dbReference type="PANTHER" id="PTHR42925:SF2">
    <property type="entry name" value="NA+ DRIVEN MULTIDRUG EFFLUX PUMP"/>
    <property type="match status" value="1"/>
</dbReference>
<dbReference type="Proteomes" id="UP000809431">
    <property type="component" value="Unassembled WGS sequence"/>
</dbReference>
<keyword evidence="9" id="KW-1185">Reference proteome</keyword>
<accession>A0ABS2BML4</accession>
<evidence type="ECO:0000256" key="3">
    <source>
        <dbReference type="ARBA" id="ARBA00022475"/>
    </source>
</evidence>
<dbReference type="NCBIfam" id="TIGR00797">
    <property type="entry name" value="matE"/>
    <property type="match status" value="1"/>
</dbReference>
<evidence type="ECO:0000313" key="8">
    <source>
        <dbReference type="EMBL" id="MBM3116859.1"/>
    </source>
</evidence>
<evidence type="ECO:0000256" key="1">
    <source>
        <dbReference type="ARBA" id="ARBA00004429"/>
    </source>
</evidence>
<feature type="transmembrane region" description="Helical" evidence="7">
    <location>
        <begin position="357"/>
        <end position="383"/>
    </location>
</feature>
<evidence type="ECO:0000256" key="6">
    <source>
        <dbReference type="ARBA" id="ARBA00023136"/>
    </source>
</evidence>